<keyword evidence="5 9" id="KW-0812">Transmembrane</keyword>
<comment type="subcellular location">
    <subcellularLocation>
        <location evidence="1 9">Cell inner membrane</location>
        <topology evidence="1 9">Multi-pass membrane protein</topology>
    </subcellularLocation>
</comment>
<feature type="transmembrane region" description="Helical" evidence="9">
    <location>
        <begin position="48"/>
        <end position="65"/>
    </location>
</feature>
<gene>
    <name evidence="11" type="ORF">EDC22_104299</name>
</gene>
<comment type="subunit">
    <text evidence="9">The complex comprises the extracytoplasmic solute receptor protein and the two transmembrane proteins.</text>
</comment>
<comment type="function">
    <text evidence="9">Part of the tripartite ATP-independent periplasmic (TRAP) transport system.</text>
</comment>
<dbReference type="AlphaFoldDB" id="A0A4R3MDM8"/>
<sequence>MFRTTARLIEGIIDMMLLVTLTVMVVSICWQVFGRYVLNHAPGWTEETARFLMAWITMLGSAMVIRRDGHVAVTFVADALPPAPRAVIAWVRDALILTMSGALVWYGWQFARIGARRESAALEISMFWPHLAIPVGGALIALLLALRRAGLAAGEGDAP</sequence>
<dbReference type="GO" id="GO:0022857">
    <property type="term" value="F:transmembrane transporter activity"/>
    <property type="evidence" value="ECO:0007669"/>
    <property type="project" value="UniProtKB-UniRule"/>
</dbReference>
<evidence type="ECO:0000256" key="1">
    <source>
        <dbReference type="ARBA" id="ARBA00004429"/>
    </source>
</evidence>
<proteinExistence type="inferred from homology"/>
<dbReference type="InterPro" id="IPR055348">
    <property type="entry name" value="DctQ"/>
</dbReference>
<dbReference type="Proteomes" id="UP000295678">
    <property type="component" value="Unassembled WGS sequence"/>
</dbReference>
<evidence type="ECO:0000256" key="7">
    <source>
        <dbReference type="ARBA" id="ARBA00023136"/>
    </source>
</evidence>
<evidence type="ECO:0000256" key="8">
    <source>
        <dbReference type="ARBA" id="ARBA00038436"/>
    </source>
</evidence>
<evidence type="ECO:0000256" key="2">
    <source>
        <dbReference type="ARBA" id="ARBA00022448"/>
    </source>
</evidence>
<evidence type="ECO:0000256" key="9">
    <source>
        <dbReference type="RuleBase" id="RU369079"/>
    </source>
</evidence>
<comment type="similarity">
    <text evidence="8 9">Belongs to the TRAP transporter small permease family.</text>
</comment>
<feature type="transmembrane region" description="Helical" evidence="9">
    <location>
        <begin position="12"/>
        <end position="33"/>
    </location>
</feature>
<feature type="transmembrane region" description="Helical" evidence="9">
    <location>
        <begin position="127"/>
        <end position="146"/>
    </location>
</feature>
<evidence type="ECO:0000313" key="12">
    <source>
        <dbReference type="Proteomes" id="UP000295678"/>
    </source>
</evidence>
<keyword evidence="6 9" id="KW-1133">Transmembrane helix</keyword>
<keyword evidence="2 9" id="KW-0813">Transport</keyword>
<dbReference type="InterPro" id="IPR007387">
    <property type="entry name" value="TRAP_DctQ"/>
</dbReference>
<evidence type="ECO:0000256" key="3">
    <source>
        <dbReference type="ARBA" id="ARBA00022475"/>
    </source>
</evidence>
<evidence type="ECO:0000256" key="4">
    <source>
        <dbReference type="ARBA" id="ARBA00022519"/>
    </source>
</evidence>
<keyword evidence="7 9" id="KW-0472">Membrane</keyword>
<protein>
    <recommendedName>
        <fullName evidence="9">TRAP transporter small permease protein</fullName>
    </recommendedName>
</protein>
<dbReference type="Pfam" id="PF04290">
    <property type="entry name" value="DctQ"/>
    <property type="match status" value="1"/>
</dbReference>
<evidence type="ECO:0000313" key="11">
    <source>
        <dbReference type="EMBL" id="TCT11536.1"/>
    </source>
</evidence>
<dbReference type="RefSeq" id="WP_132806280.1">
    <property type="nucleotide sequence ID" value="NZ_SMAK01000004.1"/>
</dbReference>
<keyword evidence="3" id="KW-1003">Cell membrane</keyword>
<dbReference type="OrthoDB" id="8449485at2"/>
<dbReference type="PANTHER" id="PTHR35011:SF5">
    <property type="entry name" value="SIALIC ACID TRAP TRANSPORTER SMALL PERMEASE PROTEIN SIAQ"/>
    <property type="match status" value="1"/>
</dbReference>
<feature type="domain" description="Tripartite ATP-independent periplasmic transporters DctQ component" evidence="10">
    <location>
        <begin position="24"/>
        <end position="146"/>
    </location>
</feature>
<name>A0A4R3MDM8_9HYPH</name>
<dbReference type="EMBL" id="SMAK01000004">
    <property type="protein sequence ID" value="TCT11536.1"/>
    <property type="molecule type" value="Genomic_DNA"/>
</dbReference>
<feature type="transmembrane region" description="Helical" evidence="9">
    <location>
        <begin position="86"/>
        <end position="107"/>
    </location>
</feature>
<accession>A0A4R3MDM8</accession>
<keyword evidence="4 9" id="KW-0997">Cell inner membrane</keyword>
<evidence type="ECO:0000259" key="10">
    <source>
        <dbReference type="Pfam" id="PF04290"/>
    </source>
</evidence>
<keyword evidence="12" id="KW-1185">Reference proteome</keyword>
<dbReference type="GO" id="GO:0015740">
    <property type="term" value="P:C4-dicarboxylate transport"/>
    <property type="evidence" value="ECO:0007669"/>
    <property type="project" value="TreeGrafter"/>
</dbReference>
<dbReference type="PANTHER" id="PTHR35011">
    <property type="entry name" value="2,3-DIKETO-L-GULONATE TRAP TRANSPORTER SMALL PERMEASE PROTEIN YIAM"/>
    <property type="match status" value="1"/>
</dbReference>
<reference evidence="11 12" key="1">
    <citation type="submission" date="2019-03" db="EMBL/GenBank/DDBJ databases">
        <title>Genomic Encyclopedia of Type Strains, Phase IV (KMG-IV): sequencing the most valuable type-strain genomes for metagenomic binning, comparative biology and taxonomic classification.</title>
        <authorList>
            <person name="Goeker M."/>
        </authorList>
    </citation>
    <scope>NUCLEOTIDE SEQUENCE [LARGE SCALE GENOMIC DNA]</scope>
    <source>
        <strain evidence="11 12">DSM 19345</strain>
    </source>
</reference>
<comment type="caution">
    <text evidence="11">The sequence shown here is derived from an EMBL/GenBank/DDBJ whole genome shotgun (WGS) entry which is preliminary data.</text>
</comment>
<organism evidence="11 12">
    <name type="scientific">Tepidamorphus gemmatus</name>
    <dbReference type="NCBI Taxonomy" id="747076"/>
    <lineage>
        <taxon>Bacteria</taxon>
        <taxon>Pseudomonadati</taxon>
        <taxon>Pseudomonadota</taxon>
        <taxon>Alphaproteobacteria</taxon>
        <taxon>Hyphomicrobiales</taxon>
        <taxon>Tepidamorphaceae</taxon>
        <taxon>Tepidamorphus</taxon>
    </lineage>
</organism>
<evidence type="ECO:0000256" key="6">
    <source>
        <dbReference type="ARBA" id="ARBA00022989"/>
    </source>
</evidence>
<evidence type="ECO:0000256" key="5">
    <source>
        <dbReference type="ARBA" id="ARBA00022692"/>
    </source>
</evidence>
<dbReference type="GO" id="GO:0005886">
    <property type="term" value="C:plasma membrane"/>
    <property type="evidence" value="ECO:0007669"/>
    <property type="project" value="UniProtKB-SubCell"/>
</dbReference>